<keyword evidence="3" id="KW-1185">Reference proteome</keyword>
<dbReference type="AlphaFoldDB" id="S3CQA8"/>
<dbReference type="eggNOG" id="ENOG502S13D">
    <property type="taxonomic scope" value="Eukaryota"/>
</dbReference>
<organism evidence="2 3">
    <name type="scientific">Ophiostoma piceae (strain UAMH 11346)</name>
    <name type="common">Sap stain fungus</name>
    <dbReference type="NCBI Taxonomy" id="1262450"/>
    <lineage>
        <taxon>Eukaryota</taxon>
        <taxon>Fungi</taxon>
        <taxon>Dikarya</taxon>
        <taxon>Ascomycota</taxon>
        <taxon>Pezizomycotina</taxon>
        <taxon>Sordariomycetes</taxon>
        <taxon>Sordariomycetidae</taxon>
        <taxon>Ophiostomatales</taxon>
        <taxon>Ophiostomataceae</taxon>
        <taxon>Ophiostoma</taxon>
    </lineage>
</organism>
<proteinExistence type="predicted"/>
<name>S3CQA8_OPHP1</name>
<evidence type="ECO:0000313" key="3">
    <source>
        <dbReference type="Proteomes" id="UP000016923"/>
    </source>
</evidence>
<dbReference type="SUPFAM" id="SSF53613">
    <property type="entry name" value="Ribokinase-like"/>
    <property type="match status" value="1"/>
</dbReference>
<sequence>MQVSTQTKDRHMAACRHVDIFSPNHLELMTFFQGPISEVDADDAHFDRQLIEKYAGVFLDAGIGYNRRGSIVVRAGSQGCLVAFLQVDVRFRWLPAFSFASKTHRSIVDATGAGNTFLGAMTFALVEGKDVVESAKYGNIGASFALQQIGLATLCTGEDGKDERWNGEVFKERYQEYSDMVSN</sequence>
<feature type="domain" description="Carbohydrate kinase PfkB" evidence="1">
    <location>
        <begin position="7"/>
        <end position="153"/>
    </location>
</feature>
<evidence type="ECO:0000313" key="2">
    <source>
        <dbReference type="EMBL" id="EPE02810.1"/>
    </source>
</evidence>
<accession>S3CQA8</accession>
<evidence type="ECO:0000259" key="1">
    <source>
        <dbReference type="Pfam" id="PF00294"/>
    </source>
</evidence>
<protein>
    <recommendedName>
        <fullName evidence="1">Carbohydrate kinase PfkB domain-containing protein</fullName>
    </recommendedName>
</protein>
<dbReference type="Proteomes" id="UP000016923">
    <property type="component" value="Unassembled WGS sequence"/>
</dbReference>
<dbReference type="PANTHER" id="PTHR47098:SF2">
    <property type="entry name" value="PROTEIN MAK32"/>
    <property type="match status" value="1"/>
</dbReference>
<dbReference type="HOGENOM" id="CLU_1424746_0_0_1"/>
<dbReference type="STRING" id="1262450.S3CQA8"/>
<dbReference type="InterPro" id="IPR029056">
    <property type="entry name" value="Ribokinase-like"/>
</dbReference>
<gene>
    <name evidence="2" type="ORF">F503_01551</name>
</gene>
<dbReference type="OMA" id="KDERWNG"/>
<dbReference type="VEuPathDB" id="FungiDB:F503_01551"/>
<dbReference type="Pfam" id="PF00294">
    <property type="entry name" value="PfkB"/>
    <property type="match status" value="1"/>
</dbReference>
<dbReference type="InterPro" id="IPR011611">
    <property type="entry name" value="PfkB_dom"/>
</dbReference>
<reference evidence="2 3" key="1">
    <citation type="journal article" date="2013" name="BMC Genomics">
        <title>The genome and transcriptome of the pine saprophyte Ophiostoma piceae, and a comparison with the bark beetle-associated pine pathogen Grosmannia clavigera.</title>
        <authorList>
            <person name="Haridas S."/>
            <person name="Wang Y."/>
            <person name="Lim L."/>
            <person name="Massoumi Alamouti S."/>
            <person name="Jackman S."/>
            <person name="Docking R."/>
            <person name="Robertson G."/>
            <person name="Birol I."/>
            <person name="Bohlmann J."/>
            <person name="Breuil C."/>
        </authorList>
    </citation>
    <scope>NUCLEOTIDE SEQUENCE [LARGE SCALE GENOMIC DNA]</scope>
    <source>
        <strain evidence="2 3">UAMH 11346</strain>
    </source>
</reference>
<dbReference type="PANTHER" id="PTHR47098">
    <property type="entry name" value="PROTEIN MAK32"/>
    <property type="match status" value="1"/>
</dbReference>
<dbReference type="Gene3D" id="3.40.1190.20">
    <property type="match status" value="1"/>
</dbReference>
<dbReference type="OrthoDB" id="497927at2759"/>
<dbReference type="EMBL" id="KE148173">
    <property type="protein sequence ID" value="EPE02810.1"/>
    <property type="molecule type" value="Genomic_DNA"/>
</dbReference>